<dbReference type="PANTHER" id="PTHR47505:SF1">
    <property type="entry name" value="DNA UTILIZATION PROTEIN YHGH"/>
    <property type="match status" value="1"/>
</dbReference>
<name>A0A1H7GY24_9FIRM</name>
<dbReference type="Pfam" id="PF00156">
    <property type="entry name" value="Pribosyltran"/>
    <property type="match status" value="1"/>
</dbReference>
<feature type="domain" description="Double zinc ribbon" evidence="3">
    <location>
        <begin position="13"/>
        <end position="71"/>
    </location>
</feature>
<dbReference type="AlphaFoldDB" id="A0A1H7GY24"/>
<evidence type="ECO:0000313" key="5">
    <source>
        <dbReference type="Proteomes" id="UP000182321"/>
    </source>
</evidence>
<evidence type="ECO:0000259" key="2">
    <source>
        <dbReference type="Pfam" id="PF00156"/>
    </source>
</evidence>
<dbReference type="InterPro" id="IPR029057">
    <property type="entry name" value="PRTase-like"/>
</dbReference>
<keyword evidence="5" id="KW-1185">Reference proteome</keyword>
<dbReference type="InterPro" id="IPR044005">
    <property type="entry name" value="DZR_2"/>
</dbReference>
<reference evidence="5" key="1">
    <citation type="submission" date="2016-10" db="EMBL/GenBank/DDBJ databases">
        <authorList>
            <person name="Varghese N."/>
        </authorList>
    </citation>
    <scope>NUCLEOTIDE SEQUENCE [LARGE SCALE GENOMIC DNA]</scope>
    <source>
        <strain evidence="5">ACV-9</strain>
    </source>
</reference>
<evidence type="ECO:0000259" key="3">
    <source>
        <dbReference type="Pfam" id="PF18912"/>
    </source>
</evidence>
<dbReference type="PANTHER" id="PTHR47505">
    <property type="entry name" value="DNA UTILIZATION PROTEIN YHGH"/>
    <property type="match status" value="1"/>
</dbReference>
<dbReference type="InterPro" id="IPR051910">
    <property type="entry name" value="ComF/GntX_DNA_util-trans"/>
</dbReference>
<comment type="similarity">
    <text evidence="1">Belongs to the ComF/GntX family.</text>
</comment>
<dbReference type="InterPro" id="IPR000836">
    <property type="entry name" value="PRTase_dom"/>
</dbReference>
<dbReference type="CDD" id="cd06223">
    <property type="entry name" value="PRTases_typeI"/>
    <property type="match status" value="1"/>
</dbReference>
<dbReference type="SUPFAM" id="SSF53271">
    <property type="entry name" value="PRTase-like"/>
    <property type="match status" value="1"/>
</dbReference>
<dbReference type="Pfam" id="PF18912">
    <property type="entry name" value="DZR_2"/>
    <property type="match status" value="1"/>
</dbReference>
<feature type="domain" description="Phosphoribosyltransferase" evidence="2">
    <location>
        <begin position="148"/>
        <end position="234"/>
    </location>
</feature>
<evidence type="ECO:0000313" key="4">
    <source>
        <dbReference type="EMBL" id="SEK43056.1"/>
    </source>
</evidence>
<gene>
    <name evidence="4" type="ORF">SAMN02910377_00847</name>
</gene>
<proteinExistence type="inferred from homology"/>
<accession>A0A1H7GY24</accession>
<dbReference type="Proteomes" id="UP000182321">
    <property type="component" value="Unassembled WGS sequence"/>
</dbReference>
<evidence type="ECO:0000256" key="1">
    <source>
        <dbReference type="ARBA" id="ARBA00008007"/>
    </source>
</evidence>
<organism evidence="4 5">
    <name type="scientific">Pseudobutyrivibrio ruminis</name>
    <dbReference type="NCBI Taxonomy" id="46206"/>
    <lineage>
        <taxon>Bacteria</taxon>
        <taxon>Bacillati</taxon>
        <taxon>Bacillota</taxon>
        <taxon>Clostridia</taxon>
        <taxon>Lachnospirales</taxon>
        <taxon>Lachnospiraceae</taxon>
        <taxon>Pseudobutyrivibrio</taxon>
    </lineage>
</organism>
<dbReference type="EMBL" id="FNZX01000005">
    <property type="protein sequence ID" value="SEK43056.1"/>
    <property type="molecule type" value="Genomic_DNA"/>
</dbReference>
<protein>
    <submittedName>
        <fullName evidence="4">ComF family protein</fullName>
    </submittedName>
</protein>
<sequence length="245" mass="27516">MKQFDKGIIDFCLELLYPKRCVACDKVLLKIEKDMGICKECAPKVKLVGGTYCIKCGGPINNPSEEFCNNCKENKHHFNQAKAVFRYTGGMKEAMYRFKYSNRRCYGKVFATHALKNYGSWLMANNVEAIVPVPMYGPKEKKRGYNQAEVFAKALSNATGIPVADKIVKRERDTVAMKELSGTKRKKNLLKAFILAENVVQFRKVLIVDDIYTTGTTMDEVARVLKSGGVKEVFGMCVCIGECSD</sequence>
<dbReference type="Gene3D" id="3.40.50.2020">
    <property type="match status" value="1"/>
</dbReference>
<dbReference type="RefSeq" id="WP_074789573.1">
    <property type="nucleotide sequence ID" value="NZ_FNZX01000005.1"/>
</dbReference>